<dbReference type="SMART" id="SM00355">
    <property type="entry name" value="ZnF_C2H2"/>
    <property type="match status" value="2"/>
</dbReference>
<evidence type="ECO:0000313" key="8">
    <source>
        <dbReference type="Proteomes" id="UP000077521"/>
    </source>
</evidence>
<dbReference type="InterPro" id="IPR001650">
    <property type="entry name" value="Helicase_C-like"/>
</dbReference>
<dbReference type="PANTHER" id="PTHR13710:SF154">
    <property type="entry name" value="RECQ HELICASE, PUTATIVE (AFU_ORTHOLOGUE AFUA_6G14720)-RELATED"/>
    <property type="match status" value="1"/>
</dbReference>
<dbReference type="Pfam" id="PF00270">
    <property type="entry name" value="DEAD"/>
    <property type="match status" value="1"/>
</dbReference>
<organism evidence="7 8">
    <name type="scientific">Tilletia indica</name>
    <dbReference type="NCBI Taxonomy" id="43049"/>
    <lineage>
        <taxon>Eukaryota</taxon>
        <taxon>Fungi</taxon>
        <taxon>Dikarya</taxon>
        <taxon>Basidiomycota</taxon>
        <taxon>Ustilaginomycotina</taxon>
        <taxon>Exobasidiomycetes</taxon>
        <taxon>Tilletiales</taxon>
        <taxon>Tilletiaceae</taxon>
        <taxon>Tilletia</taxon>
    </lineage>
</organism>
<reference evidence="7" key="1">
    <citation type="submission" date="2016-04" db="EMBL/GenBank/DDBJ databases">
        <authorList>
            <person name="Nguyen H.D."/>
            <person name="Samba Siva P."/>
            <person name="Cullis J."/>
            <person name="Levesque C.A."/>
            <person name="Hambleton S."/>
        </authorList>
    </citation>
    <scope>NUCLEOTIDE SEQUENCE</scope>
    <source>
        <strain evidence="7">DAOMC 236416</strain>
    </source>
</reference>
<dbReference type="Pfam" id="PF00271">
    <property type="entry name" value="Helicase_C"/>
    <property type="match status" value="1"/>
</dbReference>
<dbReference type="EC" id="5.6.2.4" evidence="5"/>
<dbReference type="PANTHER" id="PTHR13710">
    <property type="entry name" value="DNA HELICASE RECQ FAMILY MEMBER"/>
    <property type="match status" value="1"/>
</dbReference>
<dbReference type="InterPro" id="IPR013087">
    <property type="entry name" value="Znf_C2H2_type"/>
</dbReference>
<dbReference type="GO" id="GO:0043138">
    <property type="term" value="F:3'-5' DNA helicase activity"/>
    <property type="evidence" value="ECO:0007669"/>
    <property type="project" value="UniProtKB-EC"/>
</dbReference>
<dbReference type="GO" id="GO:0005737">
    <property type="term" value="C:cytoplasm"/>
    <property type="evidence" value="ECO:0007669"/>
    <property type="project" value="TreeGrafter"/>
</dbReference>
<dbReference type="PROSITE" id="PS50157">
    <property type="entry name" value="ZINC_FINGER_C2H2_2"/>
    <property type="match status" value="1"/>
</dbReference>
<feature type="compositionally biased region" description="Basic and acidic residues" evidence="6">
    <location>
        <begin position="1301"/>
        <end position="1316"/>
    </location>
</feature>
<feature type="region of interest" description="Disordered" evidence="6">
    <location>
        <begin position="1274"/>
        <end position="1475"/>
    </location>
</feature>
<gene>
    <name evidence="7" type="ORF">A4X13_0g4642</name>
</gene>
<accession>A0A177T7X7</accession>
<feature type="compositionally biased region" description="Polar residues" evidence="6">
    <location>
        <begin position="1381"/>
        <end position="1396"/>
    </location>
</feature>
<dbReference type="InterPro" id="IPR027417">
    <property type="entry name" value="P-loop_NTPase"/>
</dbReference>
<dbReference type="PROSITE" id="PS51194">
    <property type="entry name" value="HELICASE_CTER"/>
    <property type="match status" value="1"/>
</dbReference>
<sequence length="1648" mass="179726">MGELQPSYLYRRQCDECDKSFDKKSSFDHHFQTVHRQFIVGLEVDGMGVVPSIARTTSGEGPGVFNCPRPGCDWASPNPRYLQEHVKICTAVALSSSPPADQPADDIDRAFDELISSIDAAASEAARAYLPPPAPTMTAWLQHTSWPQLLEGQDLTAYAALAASSSEDGKELKASCAFVRAQVSTMHTALVQDAPRPMRQLLNCADETQAHVAKAAGVNNGSLPSYSAVFERAAAFWIKVKNAGPSTSGIELAQDILQNNSAFREAVERLDGAKHPALVVNFGIALLKEPVSGIGKSHPLIVFLAAYALSDASHGAFKTASIMGPVLSRLIYVLRLCFLLSSVIRFGDAVVISDPAFFPFFETDHQKQLGTGASLISPLKHLIGLRAYARKLAKAEGGRALFHWSEDGRTLLFQGVRLTLMAIRVFMNDSIERAQEHYELLTEQARGLGWANKTERLHELVDDASNTQPMYWFGEHPKNAAIMESDYSRLMFRSLSKPTSDRSSSRTHLSVGSVRLDLDLLGAWRRLHRQFLATLLVAIHLTSGVPNRGTEILSSTYMNSDTGRARTVYIGPQGEVLLDCAYSKTERTATRAQQNVRFLHPDVGRLLVLYLIHVRPFAGILDKAQYGRNTGLIFSDWSPVGAQIQAGRWHTTRLSRALDASARRSGLGLAFLGVMAWRQLAMAIAHKHLPRSAYARAAEIIDASEEDEDEEEEDDIWAQQANHSHNISHVMYGLSSEHRLGQDEDNIAKFRAASTMWQVFFRLIDERPPPTLDPLSITGGATEASLLRRAEHRQPVHKHGAALACVETQLTSRSSPAILARDTPPATLETIINFSGMSNTVQLRGEDMYSRPYARLPLDTGVVDRYLELFGDRADFAGLRDPIIADALNILTTTSNHLLVVAGTGSGKSSLWQTTSRLSDAGITVIVSFYVALAADIIGSCERMGIKSAVWEGPASSARAAVESRGVRVVVVTAKRAMAPDFLQWAQEQASSGLLRRIFIDEIHVLLDEEFRDTTGQMTRLTTIVGPTFVLMSATIPPHLESLLQQRTMLRYTTVRGDTIRKNLTYDLAEANDLEQAHSMLNELVAHVKEGQVLIICRQVSWAVQAAALLGCAVYHGTDVRQDGSLRETMDEDLKRFLLGTTSTLVGTSAASTGIHSSSIRLVVFVGDPYSVSSYAQGAGRAGRDGQPARTVVIRVGGSTHDAQDTFDPSRQALEQILQGYVCIRHTLGVHLDRRPGSCLERGAAPCIVCRKTFGDRLRGPFFQLHAGTLAAGGSDMPPSSLPGADPQPSFGSTARGRAKASTEETQSKDDARVSEVRSLSPASTYIPASPGSPDYFGSLPDHVLQGLTTPSPQLRATKVRPGESEPLGSHSSSKARRLDLSQSSPRVASWTGTACSRSSTPTTSNRPHVAGQAVPRSTFEAPTPSGPFRTAAAPFRVPATPSRPPKTHMSVSAPAAPHRLTANPSTPRPSPLSSMSLIGQHQRTSAKFVEEIHRGLTLWDKQCPACFLQGDAHLHSPEACTRPGFDVQSISQMLRALNLGRGACWYCWLPQDICQRPLCGKTCEFQPYKYLVVRMIKALTTSPGAFREYSMLASRSHHLEPLSPPTPSGTVPADWLQPTVLPFHGLRVYKVFQLLATVLASVGRTPC</sequence>
<keyword evidence="2" id="KW-0547">Nucleotide-binding</keyword>
<proteinExistence type="inferred from homology"/>
<dbReference type="GO" id="GO:0005694">
    <property type="term" value="C:chromosome"/>
    <property type="evidence" value="ECO:0007669"/>
    <property type="project" value="TreeGrafter"/>
</dbReference>
<evidence type="ECO:0000256" key="4">
    <source>
        <dbReference type="ARBA" id="ARBA00034617"/>
    </source>
</evidence>
<dbReference type="SUPFAM" id="SSF52540">
    <property type="entry name" value="P-loop containing nucleoside triphosphate hydrolases"/>
    <property type="match status" value="1"/>
</dbReference>
<dbReference type="InterPro" id="IPR011545">
    <property type="entry name" value="DEAD/DEAH_box_helicase_dom"/>
</dbReference>
<dbReference type="GO" id="GO:0003676">
    <property type="term" value="F:nucleic acid binding"/>
    <property type="evidence" value="ECO:0007669"/>
    <property type="project" value="InterPro"/>
</dbReference>
<comment type="similarity">
    <text evidence="1">Belongs to the helicase family. RecQ subfamily.</text>
</comment>
<dbReference type="PROSITE" id="PS51192">
    <property type="entry name" value="HELICASE_ATP_BIND_1"/>
    <property type="match status" value="1"/>
</dbReference>
<evidence type="ECO:0000256" key="1">
    <source>
        <dbReference type="ARBA" id="ARBA00005446"/>
    </source>
</evidence>
<reference evidence="7" key="2">
    <citation type="journal article" date="2019" name="IMA Fungus">
        <title>Genome sequencing and comparison of five Tilletia species to identify candidate genes for the detection of regulated species infecting wheat.</title>
        <authorList>
            <person name="Nguyen H.D.T."/>
            <person name="Sultana T."/>
            <person name="Kesanakurti P."/>
            <person name="Hambleton S."/>
        </authorList>
    </citation>
    <scope>NUCLEOTIDE SEQUENCE</scope>
    <source>
        <strain evidence="7">DAOMC 236416</strain>
    </source>
</reference>
<keyword evidence="8" id="KW-1185">Reference proteome</keyword>
<evidence type="ECO:0000256" key="5">
    <source>
        <dbReference type="ARBA" id="ARBA00034808"/>
    </source>
</evidence>
<dbReference type="Gene3D" id="3.40.50.300">
    <property type="entry name" value="P-loop containing nucleotide triphosphate hydrolases"/>
    <property type="match status" value="2"/>
</dbReference>
<evidence type="ECO:0000313" key="7">
    <source>
        <dbReference type="EMBL" id="KAE8250531.1"/>
    </source>
</evidence>
<comment type="caution">
    <text evidence="7">The sequence shown here is derived from an EMBL/GenBank/DDBJ whole genome shotgun (WGS) entry which is preliminary data.</text>
</comment>
<dbReference type="InterPro" id="IPR014001">
    <property type="entry name" value="Helicase_ATP-bd"/>
</dbReference>
<evidence type="ECO:0000256" key="6">
    <source>
        <dbReference type="SAM" id="MobiDB-lite"/>
    </source>
</evidence>
<comment type="catalytic activity">
    <reaction evidence="4">
        <text>Couples ATP hydrolysis with the unwinding of duplex DNA by translocating in the 3'-5' direction.</text>
        <dbReference type="EC" id="5.6.2.4"/>
    </reaction>
</comment>
<dbReference type="PROSITE" id="PS00028">
    <property type="entry name" value="ZINC_FINGER_C2H2_1"/>
    <property type="match status" value="1"/>
</dbReference>
<dbReference type="GO" id="GO:0009378">
    <property type="term" value="F:four-way junction helicase activity"/>
    <property type="evidence" value="ECO:0007669"/>
    <property type="project" value="TreeGrafter"/>
</dbReference>
<name>A0A177T7X7_9BASI</name>
<dbReference type="SMART" id="SM00487">
    <property type="entry name" value="DEXDc"/>
    <property type="match status" value="1"/>
</dbReference>
<dbReference type="GO" id="GO:0000724">
    <property type="term" value="P:double-strand break repair via homologous recombination"/>
    <property type="evidence" value="ECO:0007669"/>
    <property type="project" value="TreeGrafter"/>
</dbReference>
<protein>
    <recommendedName>
        <fullName evidence="5">DNA 3'-5' helicase</fullName>
        <ecNumber evidence="5">5.6.2.4</ecNumber>
    </recommendedName>
</protein>
<dbReference type="SMART" id="SM00490">
    <property type="entry name" value="HELICc"/>
    <property type="match status" value="1"/>
</dbReference>
<feature type="compositionally biased region" description="Low complexity" evidence="6">
    <location>
        <begin position="1397"/>
        <end position="1408"/>
    </location>
</feature>
<dbReference type="EMBL" id="LWDF02000315">
    <property type="protein sequence ID" value="KAE8250531.1"/>
    <property type="molecule type" value="Genomic_DNA"/>
</dbReference>
<dbReference type="Proteomes" id="UP000077521">
    <property type="component" value="Unassembled WGS sequence"/>
</dbReference>
<evidence type="ECO:0000256" key="2">
    <source>
        <dbReference type="ARBA" id="ARBA00022741"/>
    </source>
</evidence>
<dbReference type="GO" id="GO:0005524">
    <property type="term" value="F:ATP binding"/>
    <property type="evidence" value="ECO:0007669"/>
    <property type="project" value="UniProtKB-KW"/>
</dbReference>
<evidence type="ECO:0000256" key="3">
    <source>
        <dbReference type="ARBA" id="ARBA00022840"/>
    </source>
</evidence>
<keyword evidence="3" id="KW-0067">ATP-binding</keyword>